<proteinExistence type="predicted"/>
<keyword evidence="3" id="KW-1185">Reference proteome</keyword>
<dbReference type="InterPro" id="IPR051704">
    <property type="entry name" value="FAD_aromatic-hydroxylase"/>
</dbReference>
<name>A0A1X2LQJ7_9MYCO</name>
<dbReference type="InterPro" id="IPR036188">
    <property type="entry name" value="FAD/NAD-bd_sf"/>
</dbReference>
<dbReference type="RefSeq" id="WP_085326902.1">
    <property type="nucleotide sequence ID" value="NZ_NCXP01000033.1"/>
</dbReference>
<dbReference type="Gene3D" id="3.30.9.10">
    <property type="entry name" value="D-Amino Acid Oxidase, subunit A, domain 2"/>
    <property type="match status" value="1"/>
</dbReference>
<dbReference type="Gene3D" id="3.50.50.60">
    <property type="entry name" value="FAD/NAD(P)-binding domain"/>
    <property type="match status" value="1"/>
</dbReference>
<dbReference type="EMBL" id="NCXP01000033">
    <property type="protein sequence ID" value="OSC38690.1"/>
    <property type="molecule type" value="Genomic_DNA"/>
</dbReference>
<comment type="caution">
    <text evidence="2">The sequence shown here is derived from an EMBL/GenBank/DDBJ whole genome shotgun (WGS) entry which is preliminary data.</text>
</comment>
<dbReference type="AlphaFoldDB" id="A0A1X2LQJ7"/>
<dbReference type="InterPro" id="IPR002938">
    <property type="entry name" value="FAD-bd"/>
</dbReference>
<accession>A0A1X2LQJ7</accession>
<dbReference type="PRINTS" id="PR00420">
    <property type="entry name" value="RNGMNOXGNASE"/>
</dbReference>
<protein>
    <recommendedName>
        <fullName evidence="1">FAD-binding domain-containing protein</fullName>
    </recommendedName>
</protein>
<organism evidence="2 3">
    <name type="scientific">Mycobacterium decipiens</name>
    <dbReference type="NCBI Taxonomy" id="1430326"/>
    <lineage>
        <taxon>Bacteria</taxon>
        <taxon>Bacillati</taxon>
        <taxon>Actinomycetota</taxon>
        <taxon>Actinomycetes</taxon>
        <taxon>Mycobacteriales</taxon>
        <taxon>Mycobacteriaceae</taxon>
        <taxon>Mycobacterium</taxon>
    </lineage>
</organism>
<dbReference type="PANTHER" id="PTHR46865:SF2">
    <property type="entry name" value="MONOOXYGENASE"/>
    <property type="match status" value="1"/>
</dbReference>
<feature type="domain" description="FAD-binding" evidence="1">
    <location>
        <begin position="2"/>
        <end position="339"/>
    </location>
</feature>
<sequence length="376" mass="41584">MTTVLVSGASIAGTAAAYWLGRQGYSVTVVERHPGLRPGGQAIDVRGPALTVLDRMGLLAAAEDRKTRIRGASFVDRDGNELFRDTESTPTGGRIDNPDIELLRDDLVELLYGASEPTTEYLFDDSIAALDDDGDSVGVTFDRARARNFDLVIGADGLHSNVRRLVFGPEDQFIKRLGTHAAIFTVPNFLELDYWQTWHYGDSTMAGVYSARSNNEARAALAFMDTELRIDYRDTKAQFAEVQRRMAEDGWVRAQLLHYMRSAPDFYFDEMSQILMDRWSRGRVALVGDAGYCCSPLSGQGTSVALLGAYILAGELNAASRDGVVDHALGFANYHAEFHGFVERNQWLVSDNIPGGAPIPQEEFERIVHSITLKDY</sequence>
<reference evidence="2 3" key="1">
    <citation type="submission" date="2017-04" db="EMBL/GenBank/DDBJ databases">
        <title>The new phylogeny of genus Mycobacterium.</title>
        <authorList>
            <person name="Tortoli E."/>
            <person name="Trovato A."/>
            <person name="Cirillo D.M."/>
        </authorList>
    </citation>
    <scope>NUCLEOTIDE SEQUENCE [LARGE SCALE GENOMIC DNA]</scope>
    <source>
        <strain evidence="2 3">TBL 1200985</strain>
    </source>
</reference>
<dbReference type="Proteomes" id="UP000193247">
    <property type="component" value="Unassembled WGS sequence"/>
</dbReference>
<dbReference type="PANTHER" id="PTHR46865">
    <property type="entry name" value="OXIDOREDUCTASE-RELATED"/>
    <property type="match status" value="1"/>
</dbReference>
<dbReference type="GO" id="GO:0071949">
    <property type="term" value="F:FAD binding"/>
    <property type="evidence" value="ECO:0007669"/>
    <property type="project" value="InterPro"/>
</dbReference>
<dbReference type="STRING" id="1430326.B8W66_19455"/>
<dbReference type="OrthoDB" id="3356051at2"/>
<evidence type="ECO:0000313" key="3">
    <source>
        <dbReference type="Proteomes" id="UP000193247"/>
    </source>
</evidence>
<dbReference type="Pfam" id="PF01494">
    <property type="entry name" value="FAD_binding_3"/>
    <property type="match status" value="1"/>
</dbReference>
<dbReference type="NCBIfam" id="NF004523">
    <property type="entry name" value="PRK05868.1"/>
    <property type="match status" value="1"/>
</dbReference>
<dbReference type="SUPFAM" id="SSF51905">
    <property type="entry name" value="FAD/NAD(P)-binding domain"/>
    <property type="match status" value="1"/>
</dbReference>
<evidence type="ECO:0000259" key="1">
    <source>
        <dbReference type="Pfam" id="PF01494"/>
    </source>
</evidence>
<evidence type="ECO:0000313" key="2">
    <source>
        <dbReference type="EMBL" id="OSC38690.1"/>
    </source>
</evidence>
<gene>
    <name evidence="2" type="ORF">B8W66_19455</name>
</gene>